<dbReference type="EnsemblProtists" id="EKX54174">
    <property type="protein sequence ID" value="EKX54174"/>
    <property type="gene ID" value="GUITHDRAFT_132570"/>
</dbReference>
<evidence type="ECO:0000313" key="2">
    <source>
        <dbReference type="EnsemblProtists" id="EKX54174"/>
    </source>
</evidence>
<dbReference type="RefSeq" id="XP_005841154.1">
    <property type="nucleotide sequence ID" value="XM_005841097.1"/>
</dbReference>
<keyword evidence="3" id="KW-1185">Reference proteome</keyword>
<reference evidence="2" key="3">
    <citation type="submission" date="2016-03" db="UniProtKB">
        <authorList>
            <consortium name="EnsemblProtists"/>
        </authorList>
    </citation>
    <scope>IDENTIFICATION</scope>
</reference>
<protein>
    <submittedName>
        <fullName evidence="1 2">Uncharacterized protein</fullName>
    </submittedName>
</protein>
<dbReference type="EMBL" id="JH992968">
    <property type="protein sequence ID" value="EKX54174.1"/>
    <property type="molecule type" value="Genomic_DNA"/>
</dbReference>
<dbReference type="KEGG" id="gtt:GUITHDRAFT_132570"/>
<dbReference type="GeneID" id="17310617"/>
<evidence type="ECO:0000313" key="3">
    <source>
        <dbReference type="Proteomes" id="UP000011087"/>
    </source>
</evidence>
<reference evidence="1 3" key="1">
    <citation type="journal article" date="2012" name="Nature">
        <title>Algal genomes reveal evolutionary mosaicism and the fate of nucleomorphs.</title>
        <authorList>
            <consortium name="DOE Joint Genome Institute"/>
            <person name="Curtis B.A."/>
            <person name="Tanifuji G."/>
            <person name="Burki F."/>
            <person name="Gruber A."/>
            <person name="Irimia M."/>
            <person name="Maruyama S."/>
            <person name="Arias M.C."/>
            <person name="Ball S.G."/>
            <person name="Gile G.H."/>
            <person name="Hirakawa Y."/>
            <person name="Hopkins J.F."/>
            <person name="Kuo A."/>
            <person name="Rensing S.A."/>
            <person name="Schmutz J."/>
            <person name="Symeonidi A."/>
            <person name="Elias M."/>
            <person name="Eveleigh R.J."/>
            <person name="Herman E.K."/>
            <person name="Klute M.J."/>
            <person name="Nakayama T."/>
            <person name="Obornik M."/>
            <person name="Reyes-Prieto A."/>
            <person name="Armbrust E.V."/>
            <person name="Aves S.J."/>
            <person name="Beiko R.G."/>
            <person name="Coutinho P."/>
            <person name="Dacks J.B."/>
            <person name="Durnford D.G."/>
            <person name="Fast N.M."/>
            <person name="Green B.R."/>
            <person name="Grisdale C.J."/>
            <person name="Hempel F."/>
            <person name="Henrissat B."/>
            <person name="Hoppner M.P."/>
            <person name="Ishida K."/>
            <person name="Kim E."/>
            <person name="Koreny L."/>
            <person name="Kroth P.G."/>
            <person name="Liu Y."/>
            <person name="Malik S.B."/>
            <person name="Maier U.G."/>
            <person name="McRose D."/>
            <person name="Mock T."/>
            <person name="Neilson J.A."/>
            <person name="Onodera N.T."/>
            <person name="Poole A.M."/>
            <person name="Pritham E.J."/>
            <person name="Richards T.A."/>
            <person name="Rocap G."/>
            <person name="Roy S.W."/>
            <person name="Sarai C."/>
            <person name="Schaack S."/>
            <person name="Shirato S."/>
            <person name="Slamovits C.H."/>
            <person name="Spencer D.F."/>
            <person name="Suzuki S."/>
            <person name="Worden A.Z."/>
            <person name="Zauner S."/>
            <person name="Barry K."/>
            <person name="Bell C."/>
            <person name="Bharti A.K."/>
            <person name="Crow J.A."/>
            <person name="Grimwood J."/>
            <person name="Kramer R."/>
            <person name="Lindquist E."/>
            <person name="Lucas S."/>
            <person name="Salamov A."/>
            <person name="McFadden G.I."/>
            <person name="Lane C.E."/>
            <person name="Keeling P.J."/>
            <person name="Gray M.W."/>
            <person name="Grigoriev I.V."/>
            <person name="Archibald J.M."/>
        </authorList>
    </citation>
    <scope>NUCLEOTIDE SEQUENCE</scope>
    <source>
        <strain evidence="1 3">CCMP2712</strain>
    </source>
</reference>
<evidence type="ECO:0000313" key="1">
    <source>
        <dbReference type="EMBL" id="EKX54174.1"/>
    </source>
</evidence>
<dbReference type="HOGENOM" id="CLU_1463906_0_0_1"/>
<gene>
    <name evidence="1" type="ORF">GUITHDRAFT_132570</name>
</gene>
<sequence length="185" mass="19973">MVVLRAIEGCWSQGITAQTGSRMQVGWRVASKGGGSSKTGTLDGWCGVSSNSKPQDTQNEYKENSVSGKIEAAREVWKNINRAALTMGCSNFSTLIPTSSQGQSSSSNDAQGSKTYLEREFSMETCGNRSSTVVRNNPSSNGWRTMKVGGTKKATYFSNGKPLKPKLAFAKKNKTLALQKNSKKK</sequence>
<name>L1K0T9_GUITC</name>
<organism evidence="1">
    <name type="scientific">Guillardia theta (strain CCMP2712)</name>
    <name type="common">Cryptophyte</name>
    <dbReference type="NCBI Taxonomy" id="905079"/>
    <lineage>
        <taxon>Eukaryota</taxon>
        <taxon>Cryptophyceae</taxon>
        <taxon>Pyrenomonadales</taxon>
        <taxon>Geminigeraceae</taxon>
        <taxon>Guillardia</taxon>
    </lineage>
</organism>
<proteinExistence type="predicted"/>
<dbReference type="Proteomes" id="UP000011087">
    <property type="component" value="Unassembled WGS sequence"/>
</dbReference>
<dbReference type="PaxDb" id="55529-EKX54174"/>
<dbReference type="AlphaFoldDB" id="L1K0T9"/>
<reference evidence="3" key="2">
    <citation type="submission" date="2012-11" db="EMBL/GenBank/DDBJ databases">
        <authorList>
            <person name="Kuo A."/>
            <person name="Curtis B.A."/>
            <person name="Tanifuji G."/>
            <person name="Burki F."/>
            <person name="Gruber A."/>
            <person name="Irimia M."/>
            <person name="Maruyama S."/>
            <person name="Arias M.C."/>
            <person name="Ball S.G."/>
            <person name="Gile G.H."/>
            <person name="Hirakawa Y."/>
            <person name="Hopkins J.F."/>
            <person name="Rensing S.A."/>
            <person name="Schmutz J."/>
            <person name="Symeonidi A."/>
            <person name="Elias M."/>
            <person name="Eveleigh R.J."/>
            <person name="Herman E.K."/>
            <person name="Klute M.J."/>
            <person name="Nakayama T."/>
            <person name="Obornik M."/>
            <person name="Reyes-Prieto A."/>
            <person name="Armbrust E.V."/>
            <person name="Aves S.J."/>
            <person name="Beiko R.G."/>
            <person name="Coutinho P."/>
            <person name="Dacks J.B."/>
            <person name="Durnford D.G."/>
            <person name="Fast N.M."/>
            <person name="Green B.R."/>
            <person name="Grisdale C."/>
            <person name="Hempe F."/>
            <person name="Henrissat B."/>
            <person name="Hoppner M.P."/>
            <person name="Ishida K.-I."/>
            <person name="Kim E."/>
            <person name="Koreny L."/>
            <person name="Kroth P.G."/>
            <person name="Liu Y."/>
            <person name="Malik S.-B."/>
            <person name="Maier U.G."/>
            <person name="McRose D."/>
            <person name="Mock T."/>
            <person name="Neilson J.A."/>
            <person name="Onodera N.T."/>
            <person name="Poole A.M."/>
            <person name="Pritham E.J."/>
            <person name="Richards T.A."/>
            <person name="Rocap G."/>
            <person name="Roy S.W."/>
            <person name="Sarai C."/>
            <person name="Schaack S."/>
            <person name="Shirato S."/>
            <person name="Slamovits C.H."/>
            <person name="Spencer D.F."/>
            <person name="Suzuki S."/>
            <person name="Worden A.Z."/>
            <person name="Zauner S."/>
            <person name="Barry K."/>
            <person name="Bell C."/>
            <person name="Bharti A.K."/>
            <person name="Crow J.A."/>
            <person name="Grimwood J."/>
            <person name="Kramer R."/>
            <person name="Lindquist E."/>
            <person name="Lucas S."/>
            <person name="Salamov A."/>
            <person name="McFadden G.I."/>
            <person name="Lane C.E."/>
            <person name="Keeling P.J."/>
            <person name="Gray M.W."/>
            <person name="Grigoriev I.V."/>
            <person name="Archibald J.M."/>
        </authorList>
    </citation>
    <scope>NUCLEOTIDE SEQUENCE</scope>
    <source>
        <strain evidence="3">CCMP2712</strain>
    </source>
</reference>
<accession>L1K0T9</accession>